<sequence>MIKTIKVTKKDYLNYTDYAFKRLCKPQQMKGSGFLKIMVIWCILAMAFMFIFQIDSISLSSFHWPSAAVVAFPLVVFIVAYYINMRKLRQSSVPNDNGLMLGEKTIEFSPDGIVEINPLGRCFYKWECVEAIEENNGDLYIFLDKLLALIIPSASFSSEMERADLQAQVEKYR</sequence>
<gene>
    <name evidence="3" type="ORF">SAMN05660691_03778</name>
</gene>
<evidence type="ECO:0000313" key="4">
    <source>
        <dbReference type="Proteomes" id="UP000199371"/>
    </source>
</evidence>
<proteinExistence type="predicted"/>
<dbReference type="InterPro" id="IPR025588">
    <property type="entry name" value="YcxB-like_C"/>
</dbReference>
<keyword evidence="1" id="KW-0812">Transmembrane</keyword>
<keyword evidence="4" id="KW-1185">Reference proteome</keyword>
<keyword evidence="1" id="KW-0472">Membrane</keyword>
<name>A0A1H6N8G1_9GAMM</name>
<protein>
    <submittedName>
        <fullName evidence="3">YcxB-like protein</fullName>
    </submittedName>
</protein>
<organism evidence="3 4">
    <name type="scientific">Rheinheimera pacifica</name>
    <dbReference type="NCBI Taxonomy" id="173990"/>
    <lineage>
        <taxon>Bacteria</taxon>
        <taxon>Pseudomonadati</taxon>
        <taxon>Pseudomonadota</taxon>
        <taxon>Gammaproteobacteria</taxon>
        <taxon>Chromatiales</taxon>
        <taxon>Chromatiaceae</taxon>
        <taxon>Rheinheimera</taxon>
    </lineage>
</organism>
<dbReference type="OrthoDB" id="7059460at2"/>
<dbReference type="AlphaFoldDB" id="A0A1H6N8G1"/>
<dbReference type="Pfam" id="PF14317">
    <property type="entry name" value="YcxB"/>
    <property type="match status" value="1"/>
</dbReference>
<dbReference type="RefSeq" id="WP_092796585.1">
    <property type="nucleotide sequence ID" value="NZ_FNXF01000020.1"/>
</dbReference>
<dbReference type="Proteomes" id="UP000199371">
    <property type="component" value="Unassembled WGS sequence"/>
</dbReference>
<evidence type="ECO:0000313" key="3">
    <source>
        <dbReference type="EMBL" id="SEI11030.1"/>
    </source>
</evidence>
<evidence type="ECO:0000259" key="2">
    <source>
        <dbReference type="Pfam" id="PF14317"/>
    </source>
</evidence>
<evidence type="ECO:0000256" key="1">
    <source>
        <dbReference type="SAM" id="Phobius"/>
    </source>
</evidence>
<reference evidence="4" key="1">
    <citation type="submission" date="2016-10" db="EMBL/GenBank/DDBJ databases">
        <authorList>
            <person name="Varghese N."/>
            <person name="Submissions S."/>
        </authorList>
    </citation>
    <scope>NUCLEOTIDE SEQUENCE [LARGE SCALE GENOMIC DNA]</scope>
    <source>
        <strain evidence="4">DSM 17616</strain>
    </source>
</reference>
<feature type="transmembrane region" description="Helical" evidence="1">
    <location>
        <begin position="64"/>
        <end position="83"/>
    </location>
</feature>
<dbReference type="STRING" id="173990.SAMN05660691_03778"/>
<dbReference type="EMBL" id="FNXF01000020">
    <property type="protein sequence ID" value="SEI11030.1"/>
    <property type="molecule type" value="Genomic_DNA"/>
</dbReference>
<keyword evidence="1" id="KW-1133">Transmembrane helix</keyword>
<feature type="domain" description="YcxB-like C-terminal" evidence="2">
    <location>
        <begin position="108"/>
        <end position="162"/>
    </location>
</feature>
<accession>A0A1H6N8G1</accession>
<feature type="transmembrane region" description="Helical" evidence="1">
    <location>
        <begin position="33"/>
        <end position="52"/>
    </location>
</feature>